<feature type="domain" description="Choline/carnitine acyltransferase" evidence="4">
    <location>
        <begin position="18"/>
        <end position="131"/>
    </location>
</feature>
<reference evidence="5 6" key="1">
    <citation type="submission" date="2019-10" db="EMBL/GenBank/DDBJ databases">
        <title>Assembly and Annotation for the nematode Trichostrongylus colubriformis.</title>
        <authorList>
            <person name="Martin J."/>
        </authorList>
    </citation>
    <scope>NUCLEOTIDE SEQUENCE [LARGE SCALE GENOMIC DNA]</scope>
    <source>
        <strain evidence="5">G859</strain>
        <tissue evidence="5">Whole worm</tissue>
    </source>
</reference>
<protein>
    <recommendedName>
        <fullName evidence="4">Choline/carnitine acyltransferase domain-containing protein</fullName>
    </recommendedName>
</protein>
<comment type="caution">
    <text evidence="5">The sequence shown here is derived from an EMBL/GenBank/DDBJ whole genome shotgun (WGS) entry which is preliminary data.</text>
</comment>
<evidence type="ECO:0000313" key="5">
    <source>
        <dbReference type="EMBL" id="KAK5983047.1"/>
    </source>
</evidence>
<dbReference type="PANTHER" id="PTHR22589">
    <property type="entry name" value="CARNITINE O-ACYLTRANSFERASE"/>
    <property type="match status" value="1"/>
</dbReference>
<sequence length="132" mass="15220">MFFPDFSTVKPYAPLPKLPVPDPRTTLKHFLEFAKPLQTKNEYEETESIVNNFVEKELPTLQKLLEQRASKLNNWLTPWWLNVAYLEARTPLPIITSPGLMFPLFPSSGKDTQIDHAAKITQAAIDFYLKIM</sequence>
<dbReference type="Pfam" id="PF00755">
    <property type="entry name" value="Carn_acyltransf"/>
    <property type="match status" value="1"/>
</dbReference>
<dbReference type="Gene3D" id="3.30.559.70">
    <property type="entry name" value="Choline/Carnitine o-acyltransferase, domain 2"/>
    <property type="match status" value="1"/>
</dbReference>
<dbReference type="GO" id="GO:0019254">
    <property type="term" value="P:carnitine metabolic process, CoA-linked"/>
    <property type="evidence" value="ECO:0007669"/>
    <property type="project" value="TreeGrafter"/>
</dbReference>
<proteinExistence type="inferred from homology"/>
<dbReference type="PANTHER" id="PTHR22589:SF103">
    <property type="entry name" value="CARNITINE O-ACETYL-TRANSFERASE, ISOFORM A-RELATED"/>
    <property type="match status" value="1"/>
</dbReference>
<comment type="similarity">
    <text evidence="1">Belongs to the carnitine/choline acetyltransferase family.</text>
</comment>
<name>A0AAN8FQ88_TRICO</name>
<accession>A0AAN8FQ88</accession>
<keyword evidence="6" id="KW-1185">Reference proteome</keyword>
<evidence type="ECO:0000256" key="3">
    <source>
        <dbReference type="ARBA" id="ARBA00023315"/>
    </source>
</evidence>
<dbReference type="SUPFAM" id="SSF52777">
    <property type="entry name" value="CoA-dependent acyltransferases"/>
    <property type="match status" value="1"/>
</dbReference>
<evidence type="ECO:0000256" key="2">
    <source>
        <dbReference type="ARBA" id="ARBA00022679"/>
    </source>
</evidence>
<dbReference type="EMBL" id="WIXE01004455">
    <property type="protein sequence ID" value="KAK5983047.1"/>
    <property type="molecule type" value="Genomic_DNA"/>
</dbReference>
<evidence type="ECO:0000313" key="6">
    <source>
        <dbReference type="Proteomes" id="UP001331761"/>
    </source>
</evidence>
<dbReference type="InterPro" id="IPR039551">
    <property type="entry name" value="Cho/carn_acyl_trans"/>
</dbReference>
<evidence type="ECO:0000259" key="4">
    <source>
        <dbReference type="Pfam" id="PF00755"/>
    </source>
</evidence>
<dbReference type="GO" id="GO:0005777">
    <property type="term" value="C:peroxisome"/>
    <property type="evidence" value="ECO:0007669"/>
    <property type="project" value="TreeGrafter"/>
</dbReference>
<dbReference type="InterPro" id="IPR000542">
    <property type="entry name" value="Carn_acyl_trans"/>
</dbReference>
<gene>
    <name evidence="5" type="ORF">GCK32_018063</name>
</gene>
<dbReference type="Proteomes" id="UP001331761">
    <property type="component" value="Unassembled WGS sequence"/>
</dbReference>
<keyword evidence="2" id="KW-0808">Transferase</keyword>
<keyword evidence="3" id="KW-0012">Acyltransferase</keyword>
<dbReference type="InterPro" id="IPR042231">
    <property type="entry name" value="Cho/carn_acyl_trans_2"/>
</dbReference>
<feature type="non-terminal residue" evidence="5">
    <location>
        <position position="132"/>
    </location>
</feature>
<dbReference type="Gene3D" id="3.30.559.10">
    <property type="entry name" value="Chloramphenicol acetyltransferase-like domain"/>
    <property type="match status" value="1"/>
</dbReference>
<dbReference type="GO" id="GO:0004092">
    <property type="term" value="F:carnitine O-acetyltransferase activity"/>
    <property type="evidence" value="ECO:0007669"/>
    <property type="project" value="TreeGrafter"/>
</dbReference>
<organism evidence="5 6">
    <name type="scientific">Trichostrongylus colubriformis</name>
    <name type="common">Black scour worm</name>
    <dbReference type="NCBI Taxonomy" id="6319"/>
    <lineage>
        <taxon>Eukaryota</taxon>
        <taxon>Metazoa</taxon>
        <taxon>Ecdysozoa</taxon>
        <taxon>Nematoda</taxon>
        <taxon>Chromadorea</taxon>
        <taxon>Rhabditida</taxon>
        <taxon>Rhabditina</taxon>
        <taxon>Rhabditomorpha</taxon>
        <taxon>Strongyloidea</taxon>
        <taxon>Trichostrongylidae</taxon>
        <taxon>Trichostrongylus</taxon>
    </lineage>
</organism>
<dbReference type="AlphaFoldDB" id="A0AAN8FQ88"/>
<evidence type="ECO:0000256" key="1">
    <source>
        <dbReference type="ARBA" id="ARBA00005232"/>
    </source>
</evidence>
<dbReference type="InterPro" id="IPR023213">
    <property type="entry name" value="CAT-like_dom_sf"/>
</dbReference>